<dbReference type="Pfam" id="PF03140">
    <property type="entry name" value="DUF247"/>
    <property type="match status" value="1"/>
</dbReference>
<dbReference type="PANTHER" id="PTHR31170">
    <property type="entry name" value="BNAC04G53230D PROTEIN"/>
    <property type="match status" value="1"/>
</dbReference>
<sequence>MIAFELSPACETDIVIISYINFLNALIANPDDVKELRSKHILLNGVGSDEEVFKKFKEIATVRIHDASIYRNVRNDIEKHCRSKTRTWVAEIIYKYFRNPWSAFGLIAAIAVVVLAFVQTYFTIYPWKR</sequence>
<keyword evidence="1" id="KW-0812">Transmembrane</keyword>
<protein>
    <submittedName>
        <fullName evidence="2">Uncharacterized protein</fullName>
    </submittedName>
</protein>
<keyword evidence="3" id="KW-1185">Reference proteome</keyword>
<keyword evidence="1" id="KW-1133">Transmembrane helix</keyword>
<reference evidence="2 3" key="1">
    <citation type="submission" date="2024-01" db="EMBL/GenBank/DDBJ databases">
        <title>A telomere-to-telomere, gap-free genome of sweet tea (Lithocarpus litseifolius).</title>
        <authorList>
            <person name="Zhou J."/>
        </authorList>
    </citation>
    <scope>NUCLEOTIDE SEQUENCE [LARGE SCALE GENOMIC DNA]</scope>
    <source>
        <strain evidence="2">Zhou-2022a</strain>
        <tissue evidence="2">Leaf</tissue>
    </source>
</reference>
<dbReference type="PANTHER" id="PTHR31170:SF25">
    <property type="entry name" value="BNAA09G04570D PROTEIN"/>
    <property type="match status" value="1"/>
</dbReference>
<gene>
    <name evidence="2" type="ORF">SO802_008312</name>
</gene>
<accession>A0AAW2D897</accession>
<dbReference type="InterPro" id="IPR004158">
    <property type="entry name" value="DUF247_pln"/>
</dbReference>
<evidence type="ECO:0000313" key="2">
    <source>
        <dbReference type="EMBL" id="KAL0006810.1"/>
    </source>
</evidence>
<keyword evidence="1" id="KW-0472">Membrane</keyword>
<dbReference type="Proteomes" id="UP001459277">
    <property type="component" value="Unassembled WGS sequence"/>
</dbReference>
<dbReference type="EMBL" id="JAZDWU010000003">
    <property type="protein sequence ID" value="KAL0006810.1"/>
    <property type="molecule type" value="Genomic_DNA"/>
</dbReference>
<organism evidence="2 3">
    <name type="scientific">Lithocarpus litseifolius</name>
    <dbReference type="NCBI Taxonomy" id="425828"/>
    <lineage>
        <taxon>Eukaryota</taxon>
        <taxon>Viridiplantae</taxon>
        <taxon>Streptophyta</taxon>
        <taxon>Embryophyta</taxon>
        <taxon>Tracheophyta</taxon>
        <taxon>Spermatophyta</taxon>
        <taxon>Magnoliopsida</taxon>
        <taxon>eudicotyledons</taxon>
        <taxon>Gunneridae</taxon>
        <taxon>Pentapetalae</taxon>
        <taxon>rosids</taxon>
        <taxon>fabids</taxon>
        <taxon>Fagales</taxon>
        <taxon>Fagaceae</taxon>
        <taxon>Lithocarpus</taxon>
    </lineage>
</organism>
<dbReference type="AlphaFoldDB" id="A0AAW2D897"/>
<evidence type="ECO:0000313" key="3">
    <source>
        <dbReference type="Proteomes" id="UP001459277"/>
    </source>
</evidence>
<evidence type="ECO:0000256" key="1">
    <source>
        <dbReference type="SAM" id="Phobius"/>
    </source>
</evidence>
<proteinExistence type="predicted"/>
<comment type="caution">
    <text evidence="2">The sequence shown here is derived from an EMBL/GenBank/DDBJ whole genome shotgun (WGS) entry which is preliminary data.</text>
</comment>
<feature type="transmembrane region" description="Helical" evidence="1">
    <location>
        <begin position="103"/>
        <end position="124"/>
    </location>
</feature>
<name>A0AAW2D897_9ROSI</name>